<proteinExistence type="predicted"/>
<comment type="caution">
    <text evidence="1">The sequence shown here is derived from an EMBL/GenBank/DDBJ whole genome shotgun (WGS) entry which is preliminary data.</text>
</comment>
<gene>
    <name evidence="1" type="ORF">ILEXP_LOCUS15427</name>
</gene>
<dbReference type="AlphaFoldDB" id="A0ABC8RZR4"/>
<organism evidence="1 2">
    <name type="scientific">Ilex paraguariensis</name>
    <name type="common">yerba mate</name>
    <dbReference type="NCBI Taxonomy" id="185542"/>
    <lineage>
        <taxon>Eukaryota</taxon>
        <taxon>Viridiplantae</taxon>
        <taxon>Streptophyta</taxon>
        <taxon>Embryophyta</taxon>
        <taxon>Tracheophyta</taxon>
        <taxon>Spermatophyta</taxon>
        <taxon>Magnoliopsida</taxon>
        <taxon>eudicotyledons</taxon>
        <taxon>Gunneridae</taxon>
        <taxon>Pentapetalae</taxon>
        <taxon>asterids</taxon>
        <taxon>campanulids</taxon>
        <taxon>Aquifoliales</taxon>
        <taxon>Aquifoliaceae</taxon>
        <taxon>Ilex</taxon>
    </lineage>
</organism>
<name>A0ABC8RZR4_9AQUA</name>
<dbReference type="Proteomes" id="UP001642360">
    <property type="component" value="Unassembled WGS sequence"/>
</dbReference>
<reference evidence="1 2" key="1">
    <citation type="submission" date="2024-02" db="EMBL/GenBank/DDBJ databases">
        <authorList>
            <person name="Vignale AGUSTIN F."/>
            <person name="Sosa J E."/>
            <person name="Modenutti C."/>
        </authorList>
    </citation>
    <scope>NUCLEOTIDE SEQUENCE [LARGE SCALE GENOMIC DNA]</scope>
</reference>
<dbReference type="EMBL" id="CAUOFW020001691">
    <property type="protein sequence ID" value="CAK9147522.1"/>
    <property type="molecule type" value="Genomic_DNA"/>
</dbReference>
<evidence type="ECO:0000313" key="2">
    <source>
        <dbReference type="Proteomes" id="UP001642360"/>
    </source>
</evidence>
<accession>A0ABC8RZR4</accession>
<evidence type="ECO:0000313" key="1">
    <source>
        <dbReference type="EMBL" id="CAK9147522.1"/>
    </source>
</evidence>
<feature type="non-terminal residue" evidence="1">
    <location>
        <position position="1"/>
    </location>
</feature>
<protein>
    <submittedName>
        <fullName evidence="1">Uncharacterized protein</fullName>
    </submittedName>
</protein>
<keyword evidence="2" id="KW-1185">Reference proteome</keyword>
<sequence length="60" mass="6588">RPFSRRVGFCPQGKAKCLGLKTKRGTSHIKVVNFAAKPIHVVAKGVDLGSKIWKNLGDRD</sequence>